<evidence type="ECO:0000313" key="10">
    <source>
        <dbReference type="EMBL" id="KAG6387430.1"/>
    </source>
</evidence>
<keyword evidence="11" id="KW-1185">Reference proteome</keyword>
<protein>
    <recommendedName>
        <fullName evidence="8">CASP-like protein</fullName>
    </recommendedName>
</protein>
<evidence type="ECO:0000256" key="2">
    <source>
        <dbReference type="ARBA" id="ARBA00007651"/>
    </source>
</evidence>
<keyword evidence="6 8" id="KW-1133">Transmembrane helix</keyword>
<evidence type="ECO:0000256" key="8">
    <source>
        <dbReference type="RuleBase" id="RU361233"/>
    </source>
</evidence>
<comment type="similarity">
    <text evidence="2 8">Belongs to the Casparian strip membrane proteins (CASP) family.</text>
</comment>
<comment type="subcellular location">
    <subcellularLocation>
        <location evidence="1 8">Cell membrane</location>
        <topology evidence="1 8">Multi-pass membrane protein</topology>
    </subcellularLocation>
</comment>
<evidence type="ECO:0000256" key="5">
    <source>
        <dbReference type="ARBA" id="ARBA00022692"/>
    </source>
</evidence>
<evidence type="ECO:0000256" key="1">
    <source>
        <dbReference type="ARBA" id="ARBA00004651"/>
    </source>
</evidence>
<proteinExistence type="inferred from homology"/>
<keyword evidence="5 8" id="KW-0812">Transmembrane</keyword>
<evidence type="ECO:0000256" key="6">
    <source>
        <dbReference type="ARBA" id="ARBA00022989"/>
    </source>
</evidence>
<reference evidence="10" key="2">
    <citation type="submission" date="2020-08" db="EMBL/GenBank/DDBJ databases">
        <title>Plant Genome Project.</title>
        <authorList>
            <person name="Zhang R.-G."/>
        </authorList>
    </citation>
    <scope>NUCLEOTIDE SEQUENCE</scope>
    <source>
        <strain evidence="10">Huo1</strain>
        <tissue evidence="10">Leaf</tissue>
    </source>
</reference>
<feature type="domain" description="Casparian strip membrane protein" evidence="9">
    <location>
        <begin position="5"/>
        <end position="143"/>
    </location>
</feature>
<organism evidence="10">
    <name type="scientific">Salvia splendens</name>
    <name type="common">Scarlet sage</name>
    <dbReference type="NCBI Taxonomy" id="180675"/>
    <lineage>
        <taxon>Eukaryota</taxon>
        <taxon>Viridiplantae</taxon>
        <taxon>Streptophyta</taxon>
        <taxon>Embryophyta</taxon>
        <taxon>Tracheophyta</taxon>
        <taxon>Spermatophyta</taxon>
        <taxon>Magnoliopsida</taxon>
        <taxon>eudicotyledons</taxon>
        <taxon>Gunneridae</taxon>
        <taxon>Pentapetalae</taxon>
        <taxon>asterids</taxon>
        <taxon>lamiids</taxon>
        <taxon>Lamiales</taxon>
        <taxon>Lamiaceae</taxon>
        <taxon>Nepetoideae</taxon>
        <taxon>Mentheae</taxon>
        <taxon>Salviinae</taxon>
        <taxon>Salvia</taxon>
        <taxon>Salvia subgen. Calosphace</taxon>
        <taxon>core Calosphace</taxon>
    </lineage>
</organism>
<keyword evidence="4 8" id="KW-1003">Cell membrane</keyword>
<dbReference type="PANTHER" id="PTHR33573">
    <property type="entry name" value="CASP-LIKE PROTEIN 4A4"/>
    <property type="match status" value="1"/>
</dbReference>
<dbReference type="PANTHER" id="PTHR33573:SF30">
    <property type="entry name" value="CASP-LIKE PROTEIN 2C1-RELATED"/>
    <property type="match status" value="1"/>
</dbReference>
<reference evidence="10" key="1">
    <citation type="submission" date="2018-01" db="EMBL/GenBank/DDBJ databases">
        <authorList>
            <person name="Mao J.F."/>
        </authorList>
    </citation>
    <scope>NUCLEOTIDE SEQUENCE</scope>
    <source>
        <strain evidence="10">Huo1</strain>
        <tissue evidence="10">Leaf</tissue>
    </source>
</reference>
<gene>
    <name evidence="10" type="ORF">SASPL_152617</name>
</gene>
<dbReference type="Proteomes" id="UP000298416">
    <property type="component" value="Unassembled WGS sequence"/>
</dbReference>
<dbReference type="Pfam" id="PF04535">
    <property type="entry name" value="CASP_dom"/>
    <property type="match status" value="1"/>
</dbReference>
<evidence type="ECO:0000256" key="7">
    <source>
        <dbReference type="ARBA" id="ARBA00023136"/>
    </source>
</evidence>
<sequence>MNASDLKLLDFSLRLFVIPFNIASIWIAINNSQDNSDYGKLEFHDFVGLKYMVCVSAIAAVYALFAAVSSYLRCLLTKAWLFFFTDQVLAYLMVTSMAALVEFLYLAYNGDQMVSWSSGCVSYGKFCSRLKIALILHVIAVCCFLVLALISAYRLFRRFDPPYVPSKDPQQDTT</sequence>
<dbReference type="OrthoDB" id="755577at2759"/>
<dbReference type="InterPro" id="IPR006702">
    <property type="entry name" value="CASP_dom"/>
</dbReference>
<dbReference type="NCBIfam" id="TIGR01569">
    <property type="entry name" value="A_tha_TIGR01569"/>
    <property type="match status" value="1"/>
</dbReference>
<feature type="transmembrane region" description="Helical" evidence="8">
    <location>
        <begin position="132"/>
        <end position="156"/>
    </location>
</feature>
<comment type="subunit">
    <text evidence="3 8">Homodimer and heterodimers.</text>
</comment>
<dbReference type="EMBL" id="PNBA02000021">
    <property type="protein sequence ID" value="KAG6387430.1"/>
    <property type="molecule type" value="Genomic_DNA"/>
</dbReference>
<dbReference type="AlphaFoldDB" id="A0A8X8W3N2"/>
<evidence type="ECO:0000259" key="9">
    <source>
        <dbReference type="Pfam" id="PF04535"/>
    </source>
</evidence>
<name>A0A8X8W3N2_SALSN</name>
<feature type="transmembrane region" description="Helical" evidence="8">
    <location>
        <begin position="12"/>
        <end position="29"/>
    </location>
</feature>
<dbReference type="GO" id="GO:0005886">
    <property type="term" value="C:plasma membrane"/>
    <property type="evidence" value="ECO:0007669"/>
    <property type="project" value="UniProtKB-SubCell"/>
</dbReference>
<feature type="transmembrane region" description="Helical" evidence="8">
    <location>
        <begin position="49"/>
        <end position="76"/>
    </location>
</feature>
<feature type="transmembrane region" description="Helical" evidence="8">
    <location>
        <begin position="88"/>
        <end position="108"/>
    </location>
</feature>
<accession>A0A8X8W3N2</accession>
<comment type="caution">
    <text evidence="10">The sequence shown here is derived from an EMBL/GenBank/DDBJ whole genome shotgun (WGS) entry which is preliminary data.</text>
</comment>
<dbReference type="InterPro" id="IPR006459">
    <property type="entry name" value="CASP/CASPL"/>
</dbReference>
<evidence type="ECO:0000313" key="11">
    <source>
        <dbReference type="Proteomes" id="UP000298416"/>
    </source>
</evidence>
<keyword evidence="7 8" id="KW-0472">Membrane</keyword>
<evidence type="ECO:0000256" key="3">
    <source>
        <dbReference type="ARBA" id="ARBA00011489"/>
    </source>
</evidence>
<evidence type="ECO:0000256" key="4">
    <source>
        <dbReference type="ARBA" id="ARBA00022475"/>
    </source>
</evidence>